<dbReference type="Pfam" id="PF20060">
    <property type="entry name" value="DUF6459"/>
    <property type="match status" value="1"/>
</dbReference>
<dbReference type="InterPro" id="IPR045596">
    <property type="entry name" value="DUF6459"/>
</dbReference>
<dbReference type="AlphaFoldDB" id="A0AA41U5D1"/>
<dbReference type="EMBL" id="JAKFHA010000066">
    <property type="protein sequence ID" value="MCF2533911.1"/>
    <property type="molecule type" value="Genomic_DNA"/>
</dbReference>
<dbReference type="Proteomes" id="UP001165378">
    <property type="component" value="Unassembled WGS sequence"/>
</dbReference>
<sequence length="215" mass="23785">MPAVIDLAAVRRTRRPGGAPEREPYVEFEGLANNAPSPRGCDSWQGDQPASTLHQLRVLRPPAWEPPYEGEPGGGLVIPFPPRPLPTPDLRLVGAPLAEPDPAEARRRVRRFAMLLAEVLSGCRAPRQLDAHTTTEVRARVDRLRRTLAERRITGVTLAAANATAPTPDTAEGFLRLRLAGPERFQAVAVRLDRTRPRSRAPHTPTWICTALRYR</sequence>
<keyword evidence="2" id="KW-1185">Reference proteome</keyword>
<name>A0AA41U5D1_9ACTN</name>
<reference evidence="1" key="1">
    <citation type="submission" date="2022-01" db="EMBL/GenBank/DDBJ databases">
        <title>Genome-Based Taxonomic Classification of the Phylum Actinobacteria.</title>
        <authorList>
            <person name="Gao Y."/>
        </authorList>
    </citation>
    <scope>NUCLEOTIDE SEQUENCE</scope>
    <source>
        <strain evidence="1">KLBMP 8922</strain>
    </source>
</reference>
<protein>
    <submittedName>
        <fullName evidence="1">Rv3235 family protein</fullName>
    </submittedName>
</protein>
<accession>A0AA41U5D1</accession>
<gene>
    <name evidence="1" type="ORF">LZ495_42755</name>
</gene>
<evidence type="ECO:0000313" key="2">
    <source>
        <dbReference type="Proteomes" id="UP001165378"/>
    </source>
</evidence>
<dbReference type="RefSeq" id="WP_235058677.1">
    <property type="nucleotide sequence ID" value="NZ_JAKFHA010000066.1"/>
</dbReference>
<proteinExistence type="predicted"/>
<comment type="caution">
    <text evidence="1">The sequence shown here is derived from an EMBL/GenBank/DDBJ whole genome shotgun (WGS) entry which is preliminary data.</text>
</comment>
<organism evidence="1 2">
    <name type="scientific">Yinghuangia soli</name>
    <dbReference type="NCBI Taxonomy" id="2908204"/>
    <lineage>
        <taxon>Bacteria</taxon>
        <taxon>Bacillati</taxon>
        <taxon>Actinomycetota</taxon>
        <taxon>Actinomycetes</taxon>
        <taxon>Kitasatosporales</taxon>
        <taxon>Streptomycetaceae</taxon>
        <taxon>Yinghuangia</taxon>
    </lineage>
</organism>
<evidence type="ECO:0000313" key="1">
    <source>
        <dbReference type="EMBL" id="MCF2533911.1"/>
    </source>
</evidence>